<keyword evidence="7" id="KW-1185">Reference proteome</keyword>
<evidence type="ECO:0000259" key="5">
    <source>
        <dbReference type="PROSITE" id="PS50977"/>
    </source>
</evidence>
<gene>
    <name evidence="6" type="ORF">G7043_30745</name>
</gene>
<protein>
    <submittedName>
        <fullName evidence="6">TetR/AcrR family transcriptional regulator</fullName>
    </submittedName>
</protein>
<evidence type="ECO:0000313" key="7">
    <source>
        <dbReference type="Proteomes" id="UP000481360"/>
    </source>
</evidence>
<dbReference type="InterPro" id="IPR036271">
    <property type="entry name" value="Tet_transcr_reg_TetR-rel_C_sf"/>
</dbReference>
<dbReference type="InterPro" id="IPR001647">
    <property type="entry name" value="HTH_TetR"/>
</dbReference>
<evidence type="ECO:0000256" key="3">
    <source>
        <dbReference type="ARBA" id="ARBA00023163"/>
    </source>
</evidence>
<reference evidence="6 7" key="1">
    <citation type="submission" date="2020-03" db="EMBL/GenBank/DDBJ databases">
        <title>Isolation and identification of active actinomycetes.</title>
        <authorList>
            <person name="Sun X."/>
        </authorList>
    </citation>
    <scope>NUCLEOTIDE SEQUENCE [LARGE SCALE GENOMIC DNA]</scope>
    <source>
        <strain evidence="6 7">NEAU-D13</strain>
    </source>
</reference>
<keyword evidence="1" id="KW-0805">Transcription regulation</keyword>
<dbReference type="InterPro" id="IPR025996">
    <property type="entry name" value="MT1864/Rv1816-like_C"/>
</dbReference>
<feature type="DNA-binding region" description="H-T-H motif" evidence="4">
    <location>
        <begin position="27"/>
        <end position="46"/>
    </location>
</feature>
<sequence length="193" mass="20937">MGTGGTAERIASAARAILLAEGAAAVSMRRVADAVGITPMAIYSHYPNRDALLRAVADASFLEVAGNWGRRAETSDLRARVFGLLDDLLDFALGQPHLYNFLIADRRESARRFPDDFRDGGSPTFSPILALVDLGMREGLLRRDDPLEVALIFTSSAQGLIQLYLSGRIGLSEKDFRALCARTVGRILDGLET</sequence>
<accession>A0A7C9RUP6</accession>
<dbReference type="InterPro" id="IPR009057">
    <property type="entry name" value="Homeodomain-like_sf"/>
</dbReference>
<evidence type="ECO:0000256" key="1">
    <source>
        <dbReference type="ARBA" id="ARBA00023015"/>
    </source>
</evidence>
<name>A0A7C9RUP6_9PSEU</name>
<dbReference type="PANTHER" id="PTHR30055:SF234">
    <property type="entry name" value="HTH-TYPE TRANSCRIPTIONAL REGULATOR BETI"/>
    <property type="match status" value="1"/>
</dbReference>
<dbReference type="Pfam" id="PF13305">
    <property type="entry name" value="TetR_C_33"/>
    <property type="match status" value="1"/>
</dbReference>
<evidence type="ECO:0000256" key="2">
    <source>
        <dbReference type="ARBA" id="ARBA00023125"/>
    </source>
</evidence>
<dbReference type="Proteomes" id="UP000481360">
    <property type="component" value="Unassembled WGS sequence"/>
</dbReference>
<dbReference type="GO" id="GO:0003700">
    <property type="term" value="F:DNA-binding transcription factor activity"/>
    <property type="evidence" value="ECO:0007669"/>
    <property type="project" value="TreeGrafter"/>
</dbReference>
<feature type="domain" description="HTH tetR-type" evidence="5">
    <location>
        <begin position="4"/>
        <end position="64"/>
    </location>
</feature>
<dbReference type="Gene3D" id="1.10.357.10">
    <property type="entry name" value="Tetracycline Repressor, domain 2"/>
    <property type="match status" value="1"/>
</dbReference>
<dbReference type="SUPFAM" id="SSF46689">
    <property type="entry name" value="Homeodomain-like"/>
    <property type="match status" value="1"/>
</dbReference>
<proteinExistence type="predicted"/>
<evidence type="ECO:0000313" key="6">
    <source>
        <dbReference type="EMBL" id="NGY63309.1"/>
    </source>
</evidence>
<dbReference type="InterPro" id="IPR050109">
    <property type="entry name" value="HTH-type_TetR-like_transc_reg"/>
</dbReference>
<keyword evidence="3" id="KW-0804">Transcription</keyword>
<organism evidence="6 7">
    <name type="scientific">Lentzea alba</name>
    <dbReference type="NCBI Taxonomy" id="2714351"/>
    <lineage>
        <taxon>Bacteria</taxon>
        <taxon>Bacillati</taxon>
        <taxon>Actinomycetota</taxon>
        <taxon>Actinomycetes</taxon>
        <taxon>Pseudonocardiales</taxon>
        <taxon>Pseudonocardiaceae</taxon>
        <taxon>Lentzea</taxon>
    </lineage>
</organism>
<dbReference type="SUPFAM" id="SSF48498">
    <property type="entry name" value="Tetracyclin repressor-like, C-terminal domain"/>
    <property type="match status" value="1"/>
</dbReference>
<keyword evidence="2 4" id="KW-0238">DNA-binding</keyword>
<dbReference type="PRINTS" id="PR00455">
    <property type="entry name" value="HTHTETR"/>
</dbReference>
<dbReference type="RefSeq" id="WP_166051557.1">
    <property type="nucleotide sequence ID" value="NZ_JAAMPJ010000009.1"/>
</dbReference>
<dbReference type="PROSITE" id="PS50977">
    <property type="entry name" value="HTH_TETR_2"/>
    <property type="match status" value="1"/>
</dbReference>
<dbReference type="AlphaFoldDB" id="A0A7C9RUP6"/>
<comment type="caution">
    <text evidence="6">The sequence shown here is derived from an EMBL/GenBank/DDBJ whole genome shotgun (WGS) entry which is preliminary data.</text>
</comment>
<dbReference type="EMBL" id="JAAMPJ010000009">
    <property type="protein sequence ID" value="NGY63309.1"/>
    <property type="molecule type" value="Genomic_DNA"/>
</dbReference>
<dbReference type="GO" id="GO:0000976">
    <property type="term" value="F:transcription cis-regulatory region binding"/>
    <property type="evidence" value="ECO:0007669"/>
    <property type="project" value="TreeGrafter"/>
</dbReference>
<dbReference type="Pfam" id="PF00440">
    <property type="entry name" value="TetR_N"/>
    <property type="match status" value="1"/>
</dbReference>
<dbReference type="PANTHER" id="PTHR30055">
    <property type="entry name" value="HTH-TYPE TRANSCRIPTIONAL REGULATOR RUTR"/>
    <property type="match status" value="1"/>
</dbReference>
<evidence type="ECO:0000256" key="4">
    <source>
        <dbReference type="PROSITE-ProRule" id="PRU00335"/>
    </source>
</evidence>